<gene>
    <name evidence="1" type="ORF">VLY81_13885</name>
</gene>
<dbReference type="RefSeq" id="WP_324668820.1">
    <property type="nucleotide sequence ID" value="NZ_CP141614.1"/>
</dbReference>
<organism evidence="1 2">
    <name type="scientific">Geochorda subterranea</name>
    <dbReference type="NCBI Taxonomy" id="3109564"/>
    <lineage>
        <taxon>Bacteria</taxon>
        <taxon>Bacillati</taxon>
        <taxon>Bacillota</taxon>
        <taxon>Limnochordia</taxon>
        <taxon>Limnochordales</taxon>
        <taxon>Geochordaceae</taxon>
        <taxon>Geochorda</taxon>
    </lineage>
</organism>
<keyword evidence="2" id="KW-1185">Reference proteome</keyword>
<evidence type="ECO:0000313" key="1">
    <source>
        <dbReference type="EMBL" id="WRP14488.1"/>
    </source>
</evidence>
<reference evidence="2" key="1">
    <citation type="submission" date="2023-12" db="EMBL/GenBank/DDBJ databases">
        <title>Novel isolates from deep terrestrial aquifers shed light on the physiology and ecology of the class Limnochordia.</title>
        <authorList>
            <person name="Karnachuk O.V."/>
            <person name="Lukina A.P."/>
            <person name="Avakyan M.R."/>
            <person name="Kadnikov V."/>
            <person name="Begmatov S."/>
            <person name="Beletsky A.V."/>
            <person name="Mardanov A.V."/>
            <person name="Ravin N.V."/>
        </authorList>
    </citation>
    <scope>NUCLEOTIDE SEQUENCE [LARGE SCALE GENOMIC DNA]</scope>
    <source>
        <strain evidence="2">LN</strain>
    </source>
</reference>
<accession>A0ABZ1BPU0</accession>
<dbReference type="Proteomes" id="UP001333102">
    <property type="component" value="Chromosome"/>
</dbReference>
<protein>
    <submittedName>
        <fullName evidence="1">Uncharacterized protein</fullName>
    </submittedName>
</protein>
<evidence type="ECO:0000313" key="2">
    <source>
        <dbReference type="Proteomes" id="UP001333102"/>
    </source>
</evidence>
<sequence length="75" mass="7981">MRREGWGIIEKDEADLTADVRSLLHEVASPTAAPNSAAVVRLTALVERDDRLRVARVVRSCGSGSPRSVGLGPEG</sequence>
<proteinExistence type="predicted"/>
<name>A0ABZ1BPU0_9FIRM</name>
<dbReference type="EMBL" id="CP141614">
    <property type="protein sequence ID" value="WRP14488.1"/>
    <property type="molecule type" value="Genomic_DNA"/>
</dbReference>